<feature type="transmembrane region" description="Helical" evidence="6">
    <location>
        <begin position="383"/>
        <end position="406"/>
    </location>
</feature>
<comment type="caution">
    <text evidence="9">The sequence shown here is derived from an EMBL/GenBank/DDBJ whole genome shotgun (WGS) entry which is preliminary data.</text>
</comment>
<name>A0ABT8KVL4_9BACT</name>
<dbReference type="RefSeq" id="WP_346754840.1">
    <property type="nucleotide sequence ID" value="NZ_JAUJEA010000013.1"/>
</dbReference>
<keyword evidence="2" id="KW-1003">Cell membrane</keyword>
<organism evidence="9 10">
    <name type="scientific">Splendidivirga corallicola</name>
    <dbReference type="NCBI Taxonomy" id="3051826"/>
    <lineage>
        <taxon>Bacteria</taxon>
        <taxon>Pseudomonadati</taxon>
        <taxon>Bacteroidota</taxon>
        <taxon>Cytophagia</taxon>
        <taxon>Cytophagales</taxon>
        <taxon>Splendidivirgaceae</taxon>
        <taxon>Splendidivirga</taxon>
    </lineage>
</organism>
<feature type="transmembrane region" description="Helical" evidence="6">
    <location>
        <begin position="20"/>
        <end position="41"/>
    </location>
</feature>
<evidence type="ECO:0000256" key="2">
    <source>
        <dbReference type="ARBA" id="ARBA00022475"/>
    </source>
</evidence>
<comment type="subcellular location">
    <subcellularLocation>
        <location evidence="1">Cell membrane</location>
        <topology evidence="1">Multi-pass membrane protein</topology>
    </subcellularLocation>
</comment>
<dbReference type="InterPro" id="IPR050250">
    <property type="entry name" value="Macrolide_Exporter_MacB"/>
</dbReference>
<evidence type="ECO:0000256" key="5">
    <source>
        <dbReference type="ARBA" id="ARBA00023136"/>
    </source>
</evidence>
<evidence type="ECO:0000256" key="6">
    <source>
        <dbReference type="SAM" id="Phobius"/>
    </source>
</evidence>
<evidence type="ECO:0000313" key="9">
    <source>
        <dbReference type="EMBL" id="MDN5204816.1"/>
    </source>
</evidence>
<feature type="domain" description="MacB-like periplasmic core" evidence="8">
    <location>
        <begin position="22"/>
        <end position="246"/>
    </location>
</feature>
<evidence type="ECO:0000256" key="1">
    <source>
        <dbReference type="ARBA" id="ARBA00004651"/>
    </source>
</evidence>
<keyword evidence="4 6" id="KW-1133">Transmembrane helix</keyword>
<keyword evidence="3 6" id="KW-0812">Transmembrane</keyword>
<protein>
    <submittedName>
        <fullName evidence="9">ABC transporter permease</fullName>
    </submittedName>
</protein>
<dbReference type="PANTHER" id="PTHR30572:SF18">
    <property type="entry name" value="ABC-TYPE MACROLIDE FAMILY EXPORT SYSTEM PERMEASE COMPONENT 2"/>
    <property type="match status" value="1"/>
</dbReference>
<evidence type="ECO:0000259" key="8">
    <source>
        <dbReference type="Pfam" id="PF12704"/>
    </source>
</evidence>
<sequence length="798" mass="89642">MLKNYLKTSIRNLVRNRAYLTINIIGLSIGISCAMIIYLLATYMTGYDQFHTKRERIYRFTSESMTNGAADYNPGVPPPFIEAVKNDFTQLELVAPVVRKSAALIAVNSESGAEPKYFEEGDGIVYTNDNLYQIIDRNWISGNPLNALSEPNSVVLSERIASKYFPNGDALGKIIQLDKKTNLKITGVLEDFPELQTDFPLDILISYKTKEPDFLKKDWGHLSSDFHCYVLLKEGVSAKVIEDQVPAFVKKYHDETPSERTYHFQPLSDLHYNQNFGTLSSRTVSKTSIWVLGILGLFLICTACINFINLSTAQASKRAKEVGVRKVLGSSKGQLIFQFMAETLIITFGSIALSLGLAELFLIKVNEVLQLKLNLDLLDLNNWLYLIGLLIVVSVLAGIYPSFIMSRFKPVSAMKSSTGDYKGGNFWLRRALVIFQFVLTQFLIISTVIVFYQMDFLKNAPMGFDKEALVNVNLPNSDGDKEKVFDNYLNEIPGIKTKTFASDAPASQSFSSSNFYFKNGEETIEGDVQLKAVDHNYIKTYGLTILAGEDLPVSDTLHSALVNESFMKYTGYSDPEKIVGQTMRFGGGNWFSIRGVVKDFYTESFDEKLGPLALYNDSEWHWIAGIKLETNNITTTVKQIEAAYKKVYPEYQFDYYFMDEAIENFYRSEQKMTQILTGFSLITILIGCLGLYGLVSFMANQKTKEIGIRKVLGAASSNIAYIFGWEFLKLILIAFVIAAPLSYLGIQSWLKNFVYKIDLGIGFFILGILITIVIALMTVGYKSLKAALANPVDSLRDE</sequence>
<dbReference type="Pfam" id="PF12704">
    <property type="entry name" value="MacB_PCD"/>
    <property type="match status" value="1"/>
</dbReference>
<dbReference type="InterPro" id="IPR003838">
    <property type="entry name" value="ABC3_permease_C"/>
</dbReference>
<dbReference type="EMBL" id="JAUJEA010000013">
    <property type="protein sequence ID" value="MDN5204816.1"/>
    <property type="molecule type" value="Genomic_DNA"/>
</dbReference>
<keyword evidence="5 6" id="KW-0472">Membrane</keyword>
<feature type="transmembrane region" description="Helical" evidence="6">
    <location>
        <begin position="761"/>
        <end position="781"/>
    </location>
</feature>
<feature type="transmembrane region" description="Helical" evidence="6">
    <location>
        <begin position="335"/>
        <end position="363"/>
    </location>
</feature>
<dbReference type="InterPro" id="IPR025857">
    <property type="entry name" value="MacB_PCD"/>
</dbReference>
<keyword evidence="10" id="KW-1185">Reference proteome</keyword>
<dbReference type="Proteomes" id="UP001172082">
    <property type="component" value="Unassembled WGS sequence"/>
</dbReference>
<feature type="domain" description="ABC3 transporter permease C-terminal" evidence="7">
    <location>
        <begin position="679"/>
        <end position="788"/>
    </location>
</feature>
<evidence type="ECO:0000313" key="10">
    <source>
        <dbReference type="Proteomes" id="UP001172082"/>
    </source>
</evidence>
<gene>
    <name evidence="9" type="ORF">QQ008_25725</name>
</gene>
<reference evidence="9" key="1">
    <citation type="submission" date="2023-06" db="EMBL/GenBank/DDBJ databases">
        <title>Genomic of Parafulvivirga corallium.</title>
        <authorList>
            <person name="Wang G."/>
        </authorList>
    </citation>
    <scope>NUCLEOTIDE SEQUENCE</scope>
    <source>
        <strain evidence="9">BMA10</strain>
    </source>
</reference>
<feature type="transmembrane region" description="Helical" evidence="6">
    <location>
        <begin position="427"/>
        <end position="452"/>
    </location>
</feature>
<feature type="transmembrane region" description="Helical" evidence="6">
    <location>
        <begin position="675"/>
        <end position="698"/>
    </location>
</feature>
<evidence type="ECO:0000256" key="4">
    <source>
        <dbReference type="ARBA" id="ARBA00022989"/>
    </source>
</evidence>
<evidence type="ECO:0000259" key="7">
    <source>
        <dbReference type="Pfam" id="PF02687"/>
    </source>
</evidence>
<proteinExistence type="predicted"/>
<accession>A0ABT8KVL4</accession>
<dbReference type="PROSITE" id="PS51257">
    <property type="entry name" value="PROKAR_LIPOPROTEIN"/>
    <property type="match status" value="1"/>
</dbReference>
<feature type="transmembrane region" description="Helical" evidence="6">
    <location>
        <begin position="719"/>
        <end position="741"/>
    </location>
</feature>
<dbReference type="PANTHER" id="PTHR30572">
    <property type="entry name" value="MEMBRANE COMPONENT OF TRANSPORTER-RELATED"/>
    <property type="match status" value="1"/>
</dbReference>
<feature type="transmembrane region" description="Helical" evidence="6">
    <location>
        <begin position="289"/>
        <end position="310"/>
    </location>
</feature>
<evidence type="ECO:0000256" key="3">
    <source>
        <dbReference type="ARBA" id="ARBA00022692"/>
    </source>
</evidence>
<dbReference type="Pfam" id="PF02687">
    <property type="entry name" value="FtsX"/>
    <property type="match status" value="2"/>
</dbReference>
<feature type="domain" description="ABC3 transporter permease C-terminal" evidence="7">
    <location>
        <begin position="294"/>
        <end position="409"/>
    </location>
</feature>